<feature type="domain" description="N-acetyltransferase" evidence="1">
    <location>
        <begin position="146"/>
        <end position="273"/>
    </location>
</feature>
<dbReference type="STRING" id="1121316.SAMN02745207_02417"/>
<protein>
    <submittedName>
        <fullName evidence="2">Acetyltransferase (GNAT) family protein</fullName>
    </submittedName>
</protein>
<keyword evidence="3" id="KW-1185">Reference proteome</keyword>
<dbReference type="OrthoDB" id="1910906at2"/>
<proteinExistence type="predicted"/>
<keyword evidence="2" id="KW-0808">Transferase</keyword>
<dbReference type="Pfam" id="PF00583">
    <property type="entry name" value="Acetyltransf_1"/>
    <property type="match status" value="1"/>
</dbReference>
<dbReference type="Proteomes" id="UP000184447">
    <property type="component" value="Unassembled WGS sequence"/>
</dbReference>
<dbReference type="AlphaFoldDB" id="A0A1M5VPJ7"/>
<dbReference type="PROSITE" id="PS51186">
    <property type="entry name" value="GNAT"/>
    <property type="match status" value="1"/>
</dbReference>
<dbReference type="CDD" id="cd04301">
    <property type="entry name" value="NAT_SF"/>
    <property type="match status" value="1"/>
</dbReference>
<sequence>MYKAERLKEKTLNKFKELYALLPNHKYNFFSYYEGESIYRRFLMKRWVYLLTNDKEYVGYIWVNEMNGVYAVLELFIKEEHDNQEAYFALLKNLKYYDKIKIKISEKGYKLDIIEQLGFEVTSLVYEMELIIPEEINLSPLSHERLKISNLIKGKDEQIRCDLQNKIFNKKNRVPLVVKDIFYDEMQSYYYDDGVFIVYEETKPIGIGQIIYENFGAVLVNFGIIQEYRWKGYGEYFLKYVIKFMSEKGEKKINLRVHHDNQAAISLYKKKWI</sequence>
<dbReference type="GO" id="GO:0016747">
    <property type="term" value="F:acyltransferase activity, transferring groups other than amino-acyl groups"/>
    <property type="evidence" value="ECO:0007669"/>
    <property type="project" value="InterPro"/>
</dbReference>
<evidence type="ECO:0000259" key="1">
    <source>
        <dbReference type="PROSITE" id="PS51186"/>
    </source>
</evidence>
<gene>
    <name evidence="2" type="ORF">SAMN02745207_02417</name>
</gene>
<dbReference type="RefSeq" id="WP_073338677.1">
    <property type="nucleotide sequence ID" value="NZ_FQXM01000012.1"/>
</dbReference>
<organism evidence="2 3">
    <name type="scientific">Clostridium grantii DSM 8605</name>
    <dbReference type="NCBI Taxonomy" id="1121316"/>
    <lineage>
        <taxon>Bacteria</taxon>
        <taxon>Bacillati</taxon>
        <taxon>Bacillota</taxon>
        <taxon>Clostridia</taxon>
        <taxon>Eubacteriales</taxon>
        <taxon>Clostridiaceae</taxon>
        <taxon>Clostridium</taxon>
    </lineage>
</organism>
<dbReference type="Gene3D" id="3.40.630.30">
    <property type="match status" value="1"/>
</dbReference>
<accession>A0A1M5VPJ7</accession>
<dbReference type="SUPFAM" id="SSF55729">
    <property type="entry name" value="Acyl-CoA N-acyltransferases (Nat)"/>
    <property type="match status" value="1"/>
</dbReference>
<evidence type="ECO:0000313" key="2">
    <source>
        <dbReference type="EMBL" id="SHH77155.1"/>
    </source>
</evidence>
<evidence type="ECO:0000313" key="3">
    <source>
        <dbReference type="Proteomes" id="UP000184447"/>
    </source>
</evidence>
<dbReference type="InterPro" id="IPR016181">
    <property type="entry name" value="Acyl_CoA_acyltransferase"/>
</dbReference>
<dbReference type="EMBL" id="FQXM01000012">
    <property type="protein sequence ID" value="SHH77155.1"/>
    <property type="molecule type" value="Genomic_DNA"/>
</dbReference>
<dbReference type="InterPro" id="IPR000182">
    <property type="entry name" value="GNAT_dom"/>
</dbReference>
<name>A0A1M5VPJ7_9CLOT</name>
<reference evidence="2 3" key="1">
    <citation type="submission" date="2016-11" db="EMBL/GenBank/DDBJ databases">
        <authorList>
            <person name="Jaros S."/>
            <person name="Januszkiewicz K."/>
            <person name="Wedrychowicz H."/>
        </authorList>
    </citation>
    <scope>NUCLEOTIDE SEQUENCE [LARGE SCALE GENOMIC DNA]</scope>
    <source>
        <strain evidence="2 3">DSM 8605</strain>
    </source>
</reference>